<dbReference type="EMBL" id="BTPD01000003">
    <property type="protein sequence ID" value="GMQ28412.1"/>
    <property type="molecule type" value="Genomic_DNA"/>
</dbReference>
<reference evidence="3 4" key="1">
    <citation type="submission" date="2023-08" db="EMBL/GenBank/DDBJ databases">
        <title>Draft genome sequence of Algoriphagus confluentis.</title>
        <authorList>
            <person name="Takatani N."/>
            <person name="Hosokawa M."/>
            <person name="Sawabe T."/>
        </authorList>
    </citation>
    <scope>NUCLEOTIDE SEQUENCE [LARGE SCALE GENOMIC DNA]</scope>
    <source>
        <strain evidence="3 4">NBRC 111222</strain>
    </source>
</reference>
<dbReference type="InterPro" id="IPR000668">
    <property type="entry name" value="Peptidase_C1A_C"/>
</dbReference>
<dbReference type="Pfam" id="PF00112">
    <property type="entry name" value="Peptidase_C1"/>
    <property type="match status" value="1"/>
</dbReference>
<comment type="caution">
    <text evidence="3">The sequence shown here is derived from an EMBL/GenBank/DDBJ whole genome shotgun (WGS) entry which is preliminary data.</text>
</comment>
<dbReference type="InterPro" id="IPR013128">
    <property type="entry name" value="Peptidase_C1A"/>
</dbReference>
<evidence type="ECO:0000256" key="1">
    <source>
        <dbReference type="ARBA" id="ARBA00008455"/>
    </source>
</evidence>
<evidence type="ECO:0000313" key="3">
    <source>
        <dbReference type="EMBL" id="GMQ28412.1"/>
    </source>
</evidence>
<sequence length="604" mass="67240">MAKTTLKKEELDALKAKAKIASSATDLNERFQKIGNRFVFKAMRKTPRSYAGVLDLDPASFKLSTRFEFREISLISPDDFDYVPKLSAADKKSAEPIDEEMSSFQSYYAVDSGLLNPVSIQADALIANMPEVVDHRVNQSPVKDQGGRGTCVSHACMAVLEAFPHISDNLSEQYTHYKFNEFLNRPHNQDNGLKTTDGAPFLARSNGRVCLESQWPYISNQTTINNMVANNTYGPPQAAVNNQSFGIGSYKIIEDKGLVGESIKNTRYLEALLFQGYDIVFGCHASWDDKDNNDILDPFLKSDGSPANPGGHAMLIVGYNRNEQYFIVKNSWGATWGHNGYGYFHYNFIRACAKYGFVVHSTVPAAPPNPLPRKLALAPYNTTKISRAALRAAVVFFKTSSGRFAVAEAYAGDNLYLRNLRVYNANGSLHLTRSALIIRSSYLCDLDTGRETSTNADFWWQGVRAGVHYLVPRNNAQACIGYNLAGLNHANISTMNLSTTSVYSNLLNFAVFVGKTNAGRTFKMLVHAKSGNKLHISYLEVYNSDGSRFKYKESIDIPSSWTYNLDSLALSGGNQADIWWNVISDNVAFLRRYSSAKLRLVWTL</sequence>
<keyword evidence="4" id="KW-1185">Reference proteome</keyword>
<name>A0ABQ6PKB6_9BACT</name>
<dbReference type="RefSeq" id="WP_338223167.1">
    <property type="nucleotide sequence ID" value="NZ_BTPD01000003.1"/>
</dbReference>
<dbReference type="SMART" id="SM00645">
    <property type="entry name" value="Pept_C1"/>
    <property type="match status" value="1"/>
</dbReference>
<comment type="similarity">
    <text evidence="1">Belongs to the peptidase C1 family.</text>
</comment>
<evidence type="ECO:0000259" key="2">
    <source>
        <dbReference type="SMART" id="SM00645"/>
    </source>
</evidence>
<dbReference type="PANTHER" id="PTHR12411">
    <property type="entry name" value="CYSTEINE PROTEASE FAMILY C1-RELATED"/>
    <property type="match status" value="1"/>
</dbReference>
<gene>
    <name evidence="3" type="ORF">Aconfl_10550</name>
</gene>
<proteinExistence type="inferred from homology"/>
<feature type="domain" description="Peptidase C1A papain C-terminal" evidence="2">
    <location>
        <begin position="129"/>
        <end position="362"/>
    </location>
</feature>
<dbReference type="InterPro" id="IPR038765">
    <property type="entry name" value="Papain-like_cys_pep_sf"/>
</dbReference>
<dbReference type="SUPFAM" id="SSF54001">
    <property type="entry name" value="Cysteine proteinases"/>
    <property type="match status" value="1"/>
</dbReference>
<dbReference type="InterPro" id="IPR025660">
    <property type="entry name" value="Pept_his_AS"/>
</dbReference>
<organism evidence="3 4">
    <name type="scientific">Algoriphagus confluentis</name>
    <dbReference type="NCBI Taxonomy" id="1697556"/>
    <lineage>
        <taxon>Bacteria</taxon>
        <taxon>Pseudomonadati</taxon>
        <taxon>Bacteroidota</taxon>
        <taxon>Cytophagia</taxon>
        <taxon>Cytophagales</taxon>
        <taxon>Cyclobacteriaceae</taxon>
        <taxon>Algoriphagus</taxon>
    </lineage>
</organism>
<dbReference type="PROSITE" id="PS00639">
    <property type="entry name" value="THIOL_PROTEASE_HIS"/>
    <property type="match status" value="1"/>
</dbReference>
<dbReference type="Proteomes" id="UP001338309">
    <property type="component" value="Unassembled WGS sequence"/>
</dbReference>
<dbReference type="Gene3D" id="3.90.70.10">
    <property type="entry name" value="Cysteine proteinases"/>
    <property type="match status" value="1"/>
</dbReference>
<dbReference type="CDD" id="cd02619">
    <property type="entry name" value="Peptidase_C1"/>
    <property type="match status" value="1"/>
</dbReference>
<evidence type="ECO:0000313" key="4">
    <source>
        <dbReference type="Proteomes" id="UP001338309"/>
    </source>
</evidence>
<protein>
    <recommendedName>
        <fullName evidence="2">Peptidase C1A papain C-terminal domain-containing protein</fullName>
    </recommendedName>
</protein>
<accession>A0ABQ6PKB6</accession>